<dbReference type="GO" id="GO:0009229">
    <property type="term" value="P:thiamine diphosphate biosynthetic process"/>
    <property type="evidence" value="ECO:0007669"/>
    <property type="project" value="InterPro"/>
</dbReference>
<dbReference type="InterPro" id="IPR036759">
    <property type="entry name" value="TPK_catalytic_sf"/>
</dbReference>
<dbReference type="GO" id="GO:0004788">
    <property type="term" value="F:thiamine diphosphokinase activity"/>
    <property type="evidence" value="ECO:0007669"/>
    <property type="project" value="InterPro"/>
</dbReference>
<feature type="transmembrane region" description="Helical" evidence="6">
    <location>
        <begin position="346"/>
        <end position="366"/>
    </location>
</feature>
<protein>
    <recommendedName>
        <fullName evidence="7">SteA-like C-terminal domain-containing protein</fullName>
    </recommendedName>
</protein>
<evidence type="ECO:0000259" key="7">
    <source>
        <dbReference type="Pfam" id="PF12555"/>
    </source>
</evidence>
<dbReference type="OrthoDB" id="5169996at2"/>
<evidence type="ECO:0000256" key="4">
    <source>
        <dbReference type="ARBA" id="ARBA00022840"/>
    </source>
</evidence>
<evidence type="ECO:0000313" key="9">
    <source>
        <dbReference type="Proteomes" id="UP000321571"/>
    </source>
</evidence>
<evidence type="ECO:0000256" key="6">
    <source>
        <dbReference type="SAM" id="Phobius"/>
    </source>
</evidence>
<keyword evidence="1" id="KW-0808">Transferase</keyword>
<keyword evidence="6" id="KW-1133">Transmembrane helix</keyword>
<dbReference type="AlphaFoldDB" id="A0A5C8NP07"/>
<dbReference type="InterPro" id="IPR047795">
    <property type="entry name" value="Put_SteA-like"/>
</dbReference>
<evidence type="ECO:0000256" key="2">
    <source>
        <dbReference type="ARBA" id="ARBA00022741"/>
    </source>
</evidence>
<evidence type="ECO:0000256" key="1">
    <source>
        <dbReference type="ARBA" id="ARBA00022679"/>
    </source>
</evidence>
<dbReference type="GO" id="GO:0005524">
    <property type="term" value="F:ATP binding"/>
    <property type="evidence" value="ECO:0007669"/>
    <property type="project" value="UniProtKB-KW"/>
</dbReference>
<accession>A0A5C8NP07</accession>
<dbReference type="EMBL" id="VDUX01000001">
    <property type="protein sequence ID" value="TXL63032.1"/>
    <property type="molecule type" value="Genomic_DNA"/>
</dbReference>
<dbReference type="NCBIfam" id="NF040608">
    <property type="entry name" value="division_SteA"/>
    <property type="match status" value="1"/>
</dbReference>
<keyword evidence="2" id="KW-0547">Nucleotide-binding</keyword>
<dbReference type="Proteomes" id="UP000321571">
    <property type="component" value="Unassembled WGS sequence"/>
</dbReference>
<proteinExistence type="predicted"/>
<organism evidence="8 9">
    <name type="scientific">Aeromicrobium terrae</name>
    <dbReference type="NCBI Taxonomy" id="2498846"/>
    <lineage>
        <taxon>Bacteria</taxon>
        <taxon>Bacillati</taxon>
        <taxon>Actinomycetota</taxon>
        <taxon>Actinomycetes</taxon>
        <taxon>Propionibacteriales</taxon>
        <taxon>Nocardioidaceae</taxon>
        <taxon>Aeromicrobium</taxon>
    </lineage>
</organism>
<keyword evidence="4" id="KW-0067">ATP-binding</keyword>
<feature type="compositionally biased region" description="Polar residues" evidence="5">
    <location>
        <begin position="1"/>
        <end position="12"/>
    </location>
</feature>
<keyword evidence="9" id="KW-1185">Reference proteome</keyword>
<keyword evidence="3" id="KW-0418">Kinase</keyword>
<evidence type="ECO:0000256" key="3">
    <source>
        <dbReference type="ARBA" id="ARBA00022777"/>
    </source>
</evidence>
<name>A0A5C8NP07_9ACTN</name>
<dbReference type="InterPro" id="IPR022215">
    <property type="entry name" value="SteA-like_C"/>
</dbReference>
<dbReference type="GO" id="GO:0016301">
    <property type="term" value="F:kinase activity"/>
    <property type="evidence" value="ECO:0007669"/>
    <property type="project" value="UniProtKB-KW"/>
</dbReference>
<reference evidence="8 9" key="1">
    <citation type="submission" date="2019-06" db="EMBL/GenBank/DDBJ databases">
        <title>Aeromicrobium sp. nov., isolated from a maize field.</title>
        <authorList>
            <person name="Lin S.-Y."/>
            <person name="Tsai C.-F."/>
            <person name="Young C.-C."/>
        </authorList>
    </citation>
    <scope>NUCLEOTIDE SEQUENCE [LARGE SCALE GENOMIC DNA]</scope>
    <source>
        <strain evidence="8 9">CC-CFT486</strain>
    </source>
</reference>
<keyword evidence="6" id="KW-0472">Membrane</keyword>
<sequence length="386" mass="41114">MPSWTRRPTSADQAPGFTGVARFARPGDDAATRLREGDIAVVELADMDRSQAQALVERKVRAVVNAAASSTGAFPNLGPRVLADAGITLVDQVGQGIWTRLKNGDTIRIDGNRVFKGDVLVAQGVSQDDASVTASLGAAEQGLATQLESLMANATNHLHRERDLLLEGARVPYLSPRLRRRPVVVVSQQHEWRTDLRRLRGWIRDHDPVLIGAADGADALLDAKLQPHVVLGSLDDLSDRAVRSGATVVVTSTTDQGTGGAERFERFKVDPVRFVATGAPSDLAILLAEANDAPVIIEVGAAKNLVQMLERGPADVASTFLTRLRAGSKLVDAKAVGHFAAESMPVWPVLLILLAGVVAVAVAVGVTPVGQDWFDDAQNWIEGLLP</sequence>
<gene>
    <name evidence="8" type="ORF">FHP06_02015</name>
</gene>
<evidence type="ECO:0000313" key="8">
    <source>
        <dbReference type="EMBL" id="TXL63032.1"/>
    </source>
</evidence>
<keyword evidence="6" id="KW-0812">Transmembrane</keyword>
<comment type="caution">
    <text evidence="8">The sequence shown here is derived from an EMBL/GenBank/DDBJ whole genome shotgun (WGS) entry which is preliminary data.</text>
</comment>
<dbReference type="Pfam" id="PF12555">
    <property type="entry name" value="SteA-like_C"/>
    <property type="match status" value="1"/>
</dbReference>
<evidence type="ECO:0000256" key="5">
    <source>
        <dbReference type="SAM" id="MobiDB-lite"/>
    </source>
</evidence>
<dbReference type="RefSeq" id="WP_147683278.1">
    <property type="nucleotide sequence ID" value="NZ_VDUX01000001.1"/>
</dbReference>
<dbReference type="SUPFAM" id="SSF63999">
    <property type="entry name" value="Thiamin pyrophosphokinase, catalytic domain"/>
    <property type="match status" value="1"/>
</dbReference>
<feature type="region of interest" description="Disordered" evidence="5">
    <location>
        <begin position="1"/>
        <end position="22"/>
    </location>
</feature>
<feature type="domain" description="SteA-like C-terminal" evidence="7">
    <location>
        <begin position="344"/>
        <end position="383"/>
    </location>
</feature>